<name>A0AAV9X2Y6_9PEZI</name>
<dbReference type="PANTHER" id="PTHR38790">
    <property type="entry name" value="2EXR DOMAIN-CONTAINING PROTEIN-RELATED"/>
    <property type="match status" value="1"/>
</dbReference>
<comment type="caution">
    <text evidence="2">The sequence shown here is derived from an EMBL/GenBank/DDBJ whole genome shotgun (WGS) entry which is preliminary data.</text>
</comment>
<feature type="region of interest" description="Disordered" evidence="1">
    <location>
        <begin position="506"/>
        <end position="552"/>
    </location>
</feature>
<dbReference type="AlphaFoldDB" id="A0AAV9X2Y6"/>
<evidence type="ECO:0000313" key="3">
    <source>
        <dbReference type="Proteomes" id="UP001365542"/>
    </source>
</evidence>
<evidence type="ECO:0000256" key="1">
    <source>
        <dbReference type="SAM" id="MobiDB-lite"/>
    </source>
</evidence>
<evidence type="ECO:0000313" key="2">
    <source>
        <dbReference type="EMBL" id="KAK6531919.1"/>
    </source>
</evidence>
<dbReference type="Proteomes" id="UP001365542">
    <property type="component" value="Unassembled WGS sequence"/>
</dbReference>
<keyword evidence="3" id="KW-1185">Reference proteome</keyword>
<accession>A0AAV9X2Y6</accession>
<feature type="compositionally biased region" description="Basic residues" evidence="1">
    <location>
        <begin position="539"/>
        <end position="552"/>
    </location>
</feature>
<dbReference type="PANTHER" id="PTHR38790:SF4">
    <property type="entry name" value="2EXR DOMAIN-CONTAINING PROTEIN"/>
    <property type="match status" value="1"/>
</dbReference>
<feature type="compositionally biased region" description="Basic and acidic residues" evidence="1">
    <location>
        <begin position="522"/>
        <end position="538"/>
    </location>
</feature>
<evidence type="ECO:0008006" key="4">
    <source>
        <dbReference type="Google" id="ProtNLM"/>
    </source>
</evidence>
<dbReference type="EMBL" id="JAVHJO010000012">
    <property type="protein sequence ID" value="KAK6531919.1"/>
    <property type="molecule type" value="Genomic_DNA"/>
</dbReference>
<reference evidence="2 3" key="1">
    <citation type="submission" date="2019-10" db="EMBL/GenBank/DDBJ databases">
        <authorList>
            <person name="Palmer J.M."/>
        </authorList>
    </citation>
    <scope>NUCLEOTIDE SEQUENCE [LARGE SCALE GENOMIC DNA]</scope>
    <source>
        <strain evidence="2 3">TWF694</strain>
    </source>
</reference>
<sequence>MKPKKQPPQAVSRLDDPYSQFKIRRNLSLRCFANNTTTTTTQPPLPQSDTQNSNYIAGFNRLPTETLLQIFGYLLTSSTPIIIDDFKKQDAASTKSCYSNFTNKPTYNYIGACAGLFLASRHISDAALTTLYSTNIFILRLRVNFTRSWLLSIGRENRDRLVKLEVGIYSRISQSGWGENLKREFAKLGGDFSVMRRLRRVDYKLEWIHGRDTPGRYETCDEIIEAERGGMVEVHERLLKIYDEGPKPVIRVNIHQNSIQQVEPSPPSSQQQSKFLSLPDDIIRRILNHAHTEDKIYLLSPHNYNGVKELPGPKPTQTIIGMVLKHHSPCYGYFSLLLTCKILSEMMREMIYSRSSFKLRERAFATFSNAIDARDLCRITRLELILGDPNQKRVVYNILCVKGILHRLVNGESRIKYLEICAPRVMVPYISTLRPLLQKLKEREGCNVVVTETDKVVVEDTQSITQAEAEKNDISWILDMDSNVVWAWGWKSQKWGHMRSTGEIIFSDGTREGGGSGSSSKQGDKSEEKVKESGEEGKKRQKVRKMLKKLKL</sequence>
<organism evidence="2 3">
    <name type="scientific">Orbilia ellipsospora</name>
    <dbReference type="NCBI Taxonomy" id="2528407"/>
    <lineage>
        <taxon>Eukaryota</taxon>
        <taxon>Fungi</taxon>
        <taxon>Dikarya</taxon>
        <taxon>Ascomycota</taxon>
        <taxon>Pezizomycotina</taxon>
        <taxon>Orbiliomycetes</taxon>
        <taxon>Orbiliales</taxon>
        <taxon>Orbiliaceae</taxon>
        <taxon>Orbilia</taxon>
    </lineage>
</organism>
<gene>
    <name evidence="2" type="ORF">TWF694_003082</name>
</gene>
<protein>
    <recommendedName>
        <fullName evidence="4">F-box domain-containing protein</fullName>
    </recommendedName>
</protein>
<proteinExistence type="predicted"/>